<sequence length="75" mass="8914">MEIDEDIILYQTICLLWIINTDFDFRTTNCQYCAEKHSFVNASRFDRTIILDQRYGTLKKICSSKLRNTPLNQHP</sequence>
<dbReference type="EMBL" id="KL250614">
    <property type="protein sequence ID" value="KGB34505.1"/>
    <property type="molecule type" value="Genomic_DNA"/>
</dbReference>
<name>A0A094ZIW4_SCHHA</name>
<evidence type="ECO:0000313" key="1">
    <source>
        <dbReference type="EMBL" id="KGB34505.1"/>
    </source>
</evidence>
<protein>
    <submittedName>
        <fullName evidence="1">Uncharacterized protein</fullName>
    </submittedName>
</protein>
<reference evidence="1" key="1">
    <citation type="journal article" date="2012" name="Nat. Genet.">
        <title>Whole-genome sequence of Schistosoma haematobium.</title>
        <authorList>
            <person name="Young N.D."/>
            <person name="Jex A.R."/>
            <person name="Li B."/>
            <person name="Liu S."/>
            <person name="Yang L."/>
            <person name="Xiong Z."/>
            <person name="Li Y."/>
            <person name="Cantacessi C."/>
            <person name="Hall R.S."/>
            <person name="Xu X."/>
            <person name="Chen F."/>
            <person name="Wu X."/>
            <person name="Zerlotini A."/>
            <person name="Oliveira G."/>
            <person name="Hofmann A."/>
            <person name="Zhang G."/>
            <person name="Fang X."/>
            <person name="Kang Y."/>
            <person name="Campbell B.E."/>
            <person name="Loukas A."/>
            <person name="Ranganathan S."/>
            <person name="Rollinson D."/>
            <person name="Rinaldi G."/>
            <person name="Brindley P.J."/>
            <person name="Yang H."/>
            <person name="Wang J."/>
            <person name="Wang J."/>
            <person name="Gasser R.B."/>
        </authorList>
    </citation>
    <scope>NUCLEOTIDE SEQUENCE [LARGE SCALE GENOMIC DNA]</scope>
</reference>
<dbReference type="AlphaFoldDB" id="A0A094ZIW4"/>
<accession>A0A094ZIW4</accession>
<gene>
    <name evidence="1" type="ORF">MS3_02710</name>
</gene>
<proteinExistence type="predicted"/>
<organism evidence="1">
    <name type="scientific">Schistosoma haematobium</name>
    <name type="common">Blood fluke</name>
    <dbReference type="NCBI Taxonomy" id="6185"/>
    <lineage>
        <taxon>Eukaryota</taxon>
        <taxon>Metazoa</taxon>
        <taxon>Spiralia</taxon>
        <taxon>Lophotrochozoa</taxon>
        <taxon>Platyhelminthes</taxon>
        <taxon>Trematoda</taxon>
        <taxon>Digenea</taxon>
        <taxon>Strigeidida</taxon>
        <taxon>Schistosomatoidea</taxon>
        <taxon>Schistosomatidae</taxon>
        <taxon>Schistosoma</taxon>
    </lineage>
</organism>